<protein>
    <submittedName>
        <fullName evidence="3">Uncharacterized protein</fullName>
    </submittedName>
</protein>
<reference evidence="3" key="1">
    <citation type="submission" date="2022-11" db="UniProtKB">
        <authorList>
            <consortium name="WormBaseParasite"/>
        </authorList>
    </citation>
    <scope>IDENTIFICATION</scope>
</reference>
<name>A0A914DM76_9BILA</name>
<dbReference type="AlphaFoldDB" id="A0A914DM76"/>
<dbReference type="Proteomes" id="UP000887540">
    <property type="component" value="Unplaced"/>
</dbReference>
<evidence type="ECO:0000256" key="1">
    <source>
        <dbReference type="SAM" id="MobiDB-lite"/>
    </source>
</evidence>
<evidence type="ECO:0000313" key="2">
    <source>
        <dbReference type="Proteomes" id="UP000887540"/>
    </source>
</evidence>
<feature type="compositionally biased region" description="Low complexity" evidence="1">
    <location>
        <begin position="47"/>
        <end position="58"/>
    </location>
</feature>
<dbReference type="WBParaSite" id="ACRNAN_scaffold3200.g19172.t1">
    <property type="protein sequence ID" value="ACRNAN_scaffold3200.g19172.t1"/>
    <property type="gene ID" value="ACRNAN_scaffold3200.g19172"/>
</dbReference>
<feature type="compositionally biased region" description="Basic and acidic residues" evidence="1">
    <location>
        <begin position="59"/>
        <end position="86"/>
    </location>
</feature>
<organism evidence="2 3">
    <name type="scientific">Acrobeloides nanus</name>
    <dbReference type="NCBI Taxonomy" id="290746"/>
    <lineage>
        <taxon>Eukaryota</taxon>
        <taxon>Metazoa</taxon>
        <taxon>Ecdysozoa</taxon>
        <taxon>Nematoda</taxon>
        <taxon>Chromadorea</taxon>
        <taxon>Rhabditida</taxon>
        <taxon>Tylenchina</taxon>
        <taxon>Cephalobomorpha</taxon>
        <taxon>Cephaloboidea</taxon>
        <taxon>Cephalobidae</taxon>
        <taxon>Acrobeloides</taxon>
    </lineage>
</organism>
<evidence type="ECO:0000313" key="3">
    <source>
        <dbReference type="WBParaSite" id="ACRNAN_scaffold3200.g19172.t1"/>
    </source>
</evidence>
<sequence>MYASKSAIITKAITSLTRTPEISQLCRFASKDSNKHKPKLHSGAPVSQSSSKGQLGQKELTEKGSVEDQPTKKTGHISEKTENLAEKKKKGEKVDLPKEKKKKK</sequence>
<proteinExistence type="predicted"/>
<feature type="region of interest" description="Disordered" evidence="1">
    <location>
        <begin position="29"/>
        <end position="104"/>
    </location>
</feature>
<accession>A0A914DM76</accession>
<keyword evidence="2" id="KW-1185">Reference proteome</keyword>